<sequence length="139" mass="14640">MKIERFKKEVQNRLDRFTAQGTRVGVEAGLPKCDGARRSVNNSARPSPSIPSSPSTSEQNNSPETTNAVDHCSSPPGPTHSPVTRGSGLAVAPFMSGANISSSALNGVAGNQANVANRNGHNNTGNVNYNSYNNCIVFR</sequence>
<reference evidence="2 3" key="1">
    <citation type="submission" date="2024-01" db="EMBL/GenBank/DDBJ databases">
        <title>A draft genome for the cacao thread blight pathogen Marasmiellus scandens.</title>
        <authorList>
            <person name="Baruah I.K."/>
            <person name="Leung J."/>
            <person name="Bukari Y."/>
            <person name="Amoako-Attah I."/>
            <person name="Meinhardt L.W."/>
            <person name="Bailey B.A."/>
            <person name="Cohen S.P."/>
        </authorList>
    </citation>
    <scope>NUCLEOTIDE SEQUENCE [LARGE SCALE GENOMIC DNA]</scope>
    <source>
        <strain evidence="2 3">GH-19</strain>
    </source>
</reference>
<dbReference type="EMBL" id="JBANRG010000017">
    <property type="protein sequence ID" value="KAK7458866.1"/>
    <property type="molecule type" value="Genomic_DNA"/>
</dbReference>
<protein>
    <submittedName>
        <fullName evidence="2">Uncharacterized protein</fullName>
    </submittedName>
</protein>
<evidence type="ECO:0000256" key="1">
    <source>
        <dbReference type="SAM" id="MobiDB-lite"/>
    </source>
</evidence>
<organism evidence="2 3">
    <name type="scientific">Marasmiellus scandens</name>
    <dbReference type="NCBI Taxonomy" id="2682957"/>
    <lineage>
        <taxon>Eukaryota</taxon>
        <taxon>Fungi</taxon>
        <taxon>Dikarya</taxon>
        <taxon>Basidiomycota</taxon>
        <taxon>Agaricomycotina</taxon>
        <taxon>Agaricomycetes</taxon>
        <taxon>Agaricomycetidae</taxon>
        <taxon>Agaricales</taxon>
        <taxon>Marasmiineae</taxon>
        <taxon>Omphalotaceae</taxon>
        <taxon>Marasmiellus</taxon>
    </lineage>
</organism>
<dbReference type="Proteomes" id="UP001498398">
    <property type="component" value="Unassembled WGS sequence"/>
</dbReference>
<gene>
    <name evidence="2" type="ORF">VKT23_009876</name>
</gene>
<evidence type="ECO:0000313" key="3">
    <source>
        <dbReference type="Proteomes" id="UP001498398"/>
    </source>
</evidence>
<feature type="compositionally biased region" description="Polar residues" evidence="1">
    <location>
        <begin position="58"/>
        <end position="68"/>
    </location>
</feature>
<comment type="caution">
    <text evidence="2">The sequence shown here is derived from an EMBL/GenBank/DDBJ whole genome shotgun (WGS) entry which is preliminary data.</text>
</comment>
<feature type="region of interest" description="Disordered" evidence="1">
    <location>
        <begin position="19"/>
        <end position="89"/>
    </location>
</feature>
<evidence type="ECO:0000313" key="2">
    <source>
        <dbReference type="EMBL" id="KAK7458866.1"/>
    </source>
</evidence>
<accession>A0ABR1JGX2</accession>
<proteinExistence type="predicted"/>
<feature type="compositionally biased region" description="Low complexity" evidence="1">
    <location>
        <begin position="43"/>
        <end position="57"/>
    </location>
</feature>
<name>A0ABR1JGX2_9AGAR</name>
<keyword evidence="3" id="KW-1185">Reference proteome</keyword>